<dbReference type="PANTHER" id="PTHR23417:SF14">
    <property type="entry name" value="PENTACOTRIPEPTIDE-REPEAT REGION OF PRORP DOMAIN-CONTAINING PROTEIN"/>
    <property type="match status" value="1"/>
</dbReference>
<evidence type="ECO:0000256" key="4">
    <source>
        <dbReference type="ARBA" id="ARBA00022679"/>
    </source>
</evidence>
<dbReference type="Gene3D" id="3.40.50.150">
    <property type="entry name" value="Vaccinia Virus protein VP39"/>
    <property type="match status" value="1"/>
</dbReference>
<keyword evidence="5" id="KW-0949">S-adenosyl-L-methionine</keyword>
<evidence type="ECO:0000256" key="1">
    <source>
        <dbReference type="ARBA" id="ARBA00000142"/>
    </source>
</evidence>
<keyword evidence="4" id="KW-0808">Transferase</keyword>
<dbReference type="EMBL" id="CAEZXV010000023">
    <property type="protein sequence ID" value="CAB4697041.1"/>
    <property type="molecule type" value="Genomic_DNA"/>
</dbReference>
<dbReference type="CDD" id="cd02440">
    <property type="entry name" value="AdoMet_MTases"/>
    <property type="match status" value="1"/>
</dbReference>
<dbReference type="GO" id="GO:0043527">
    <property type="term" value="C:tRNA methyltransferase complex"/>
    <property type="evidence" value="ECO:0007669"/>
    <property type="project" value="TreeGrafter"/>
</dbReference>
<dbReference type="SUPFAM" id="SSF53335">
    <property type="entry name" value="S-adenosyl-L-methionine-dependent methyltransferases"/>
    <property type="match status" value="1"/>
</dbReference>
<dbReference type="AlphaFoldDB" id="A0A6J6PBX2"/>
<keyword evidence="6" id="KW-0819">tRNA processing</keyword>
<dbReference type="PROSITE" id="PS51625">
    <property type="entry name" value="SAM_MT_TRMB"/>
    <property type="match status" value="1"/>
</dbReference>
<evidence type="ECO:0000313" key="7">
    <source>
        <dbReference type="EMBL" id="CAB4697041.1"/>
    </source>
</evidence>
<dbReference type="InterPro" id="IPR003358">
    <property type="entry name" value="tRNA_(Gua-N-7)_MeTrfase_Trmb"/>
</dbReference>
<dbReference type="HAMAP" id="MF_01057">
    <property type="entry name" value="tRNA_methyltr_TrmB"/>
    <property type="match status" value="1"/>
</dbReference>
<evidence type="ECO:0000256" key="6">
    <source>
        <dbReference type="ARBA" id="ARBA00022694"/>
    </source>
</evidence>
<keyword evidence="3" id="KW-0489">Methyltransferase</keyword>
<dbReference type="GO" id="GO:0008176">
    <property type="term" value="F:tRNA (guanine(46)-N7)-methyltransferase activity"/>
    <property type="evidence" value="ECO:0007669"/>
    <property type="project" value="UniProtKB-EC"/>
</dbReference>
<dbReference type="InterPro" id="IPR029063">
    <property type="entry name" value="SAM-dependent_MTases_sf"/>
</dbReference>
<name>A0A6J6PBX2_9ZZZZ</name>
<gene>
    <name evidence="7" type="ORF">UFOPK2598_00382</name>
</gene>
<evidence type="ECO:0000256" key="3">
    <source>
        <dbReference type="ARBA" id="ARBA00022603"/>
    </source>
</evidence>
<dbReference type="Pfam" id="PF02390">
    <property type="entry name" value="Methyltransf_4"/>
    <property type="match status" value="1"/>
</dbReference>
<sequence length="226" mass="25981">MSSAEKGSLYNLSNRSFRLRGTRITEAQAKATEKFWNKFGIVPDHQIIPSEIFPSSKAVIMEIGTGMGEATAEIARTFPDTGFFAVEVHRPGIGSLLARIDDYELTNVRLINEDARKVLEERMDDECLDAIHLYFPDPWHKKKHWKRRIVQKDFLDLVFRKLKVGGHIHIATDWVPYAEWTQNLFEDDPRFTGGLIPKPEFRPLTRFEGKGIGKGHIVTDLKYLKL</sequence>
<dbReference type="NCBIfam" id="TIGR00091">
    <property type="entry name" value="tRNA (guanosine(46)-N7)-methyltransferase TrmB"/>
    <property type="match status" value="1"/>
</dbReference>
<evidence type="ECO:0000256" key="5">
    <source>
        <dbReference type="ARBA" id="ARBA00022691"/>
    </source>
</evidence>
<accession>A0A6J6PBX2</accession>
<protein>
    <recommendedName>
        <fullName evidence="2">tRNA (guanine(46)-N(7))-methyltransferase</fullName>
        <ecNumber evidence="2">2.1.1.33</ecNumber>
    </recommendedName>
</protein>
<dbReference type="PANTHER" id="PTHR23417">
    <property type="entry name" value="3-DEOXY-D-MANNO-OCTULOSONIC-ACID TRANSFERASE/TRNA GUANINE-N 7 - -METHYLTRANSFERASE"/>
    <property type="match status" value="1"/>
</dbReference>
<organism evidence="7">
    <name type="scientific">freshwater metagenome</name>
    <dbReference type="NCBI Taxonomy" id="449393"/>
    <lineage>
        <taxon>unclassified sequences</taxon>
        <taxon>metagenomes</taxon>
        <taxon>ecological metagenomes</taxon>
    </lineage>
</organism>
<reference evidence="7" key="1">
    <citation type="submission" date="2020-05" db="EMBL/GenBank/DDBJ databases">
        <authorList>
            <person name="Chiriac C."/>
            <person name="Salcher M."/>
            <person name="Ghai R."/>
            <person name="Kavagutti S V."/>
        </authorList>
    </citation>
    <scope>NUCLEOTIDE SEQUENCE</scope>
</reference>
<proteinExistence type="inferred from homology"/>
<comment type="catalytic activity">
    <reaction evidence="1">
        <text>guanosine(46) in tRNA + S-adenosyl-L-methionine = N(7)-methylguanosine(46) in tRNA + S-adenosyl-L-homocysteine</text>
        <dbReference type="Rhea" id="RHEA:42708"/>
        <dbReference type="Rhea" id="RHEA-COMP:10188"/>
        <dbReference type="Rhea" id="RHEA-COMP:10189"/>
        <dbReference type="ChEBI" id="CHEBI:57856"/>
        <dbReference type="ChEBI" id="CHEBI:59789"/>
        <dbReference type="ChEBI" id="CHEBI:74269"/>
        <dbReference type="ChEBI" id="CHEBI:74480"/>
        <dbReference type="EC" id="2.1.1.33"/>
    </reaction>
</comment>
<dbReference type="InterPro" id="IPR055361">
    <property type="entry name" value="tRNA_methyltr_TrmB_bact"/>
</dbReference>
<evidence type="ECO:0000256" key="2">
    <source>
        <dbReference type="ARBA" id="ARBA00011977"/>
    </source>
</evidence>
<dbReference type="EC" id="2.1.1.33" evidence="2"/>